<sequence length="182" mass="20471">MRQEIDFLKGARGEREKRLKFLRLVKTFSLLLLLAYCLIVAAFFSYGFYLTTASKQIARETTLKKNKIEALKEVETLQIVLKQRLSNLLKFFDSQKTSDFPALLDYFSKTTQGINVKELSLSPDGKIKFSGEAAEMTALGQSLENLTNEEASQFFSSIVLSSLDKKEGGGGYLFTILLEAKV</sequence>
<dbReference type="AlphaFoldDB" id="A0A2M6YPZ6"/>
<evidence type="ECO:0000313" key="3">
    <source>
        <dbReference type="Proteomes" id="UP000229559"/>
    </source>
</evidence>
<evidence type="ECO:0000256" key="1">
    <source>
        <dbReference type="SAM" id="Phobius"/>
    </source>
</evidence>
<proteinExistence type="predicted"/>
<reference evidence="3" key="1">
    <citation type="submission" date="2017-09" db="EMBL/GenBank/DDBJ databases">
        <title>Depth-based differentiation of microbial function through sediment-hosted aquifers and enrichment of novel symbionts in the deep terrestrial subsurface.</title>
        <authorList>
            <person name="Probst A.J."/>
            <person name="Ladd B."/>
            <person name="Jarett J.K."/>
            <person name="Geller-Mcgrath D.E."/>
            <person name="Sieber C.M.K."/>
            <person name="Emerson J.B."/>
            <person name="Anantharaman K."/>
            <person name="Thomas B.C."/>
            <person name="Malmstrom R."/>
            <person name="Stieglmeier M."/>
            <person name="Klingl A."/>
            <person name="Woyke T."/>
            <person name="Ryan C.M."/>
            <person name="Banfield J.F."/>
        </authorList>
    </citation>
    <scope>NUCLEOTIDE SEQUENCE [LARGE SCALE GENOMIC DNA]</scope>
</reference>
<comment type="caution">
    <text evidence="2">The sequence shown here is derived from an EMBL/GenBank/DDBJ whole genome shotgun (WGS) entry which is preliminary data.</text>
</comment>
<name>A0A2M6YPZ6_9BACT</name>
<evidence type="ECO:0008006" key="4">
    <source>
        <dbReference type="Google" id="ProtNLM"/>
    </source>
</evidence>
<organism evidence="2 3">
    <name type="scientific">Candidatus Shapirobacteria bacterium CG07_land_8_20_14_0_80_39_12</name>
    <dbReference type="NCBI Taxonomy" id="1974480"/>
    <lineage>
        <taxon>Bacteria</taxon>
        <taxon>Candidatus Shapironibacteriota</taxon>
    </lineage>
</organism>
<feature type="transmembrane region" description="Helical" evidence="1">
    <location>
        <begin position="21"/>
        <end position="49"/>
    </location>
</feature>
<protein>
    <recommendedName>
        <fullName evidence="4">PilN domain-containing protein</fullName>
    </recommendedName>
</protein>
<evidence type="ECO:0000313" key="2">
    <source>
        <dbReference type="EMBL" id="PIU33208.1"/>
    </source>
</evidence>
<keyword evidence="1" id="KW-0472">Membrane</keyword>
<accession>A0A2M6YPZ6</accession>
<dbReference type="EMBL" id="PEXA01000040">
    <property type="protein sequence ID" value="PIU33208.1"/>
    <property type="molecule type" value="Genomic_DNA"/>
</dbReference>
<keyword evidence="1" id="KW-1133">Transmembrane helix</keyword>
<keyword evidence="1" id="KW-0812">Transmembrane</keyword>
<gene>
    <name evidence="2" type="ORF">COT04_01260</name>
</gene>
<dbReference type="Proteomes" id="UP000229559">
    <property type="component" value="Unassembled WGS sequence"/>
</dbReference>